<evidence type="ECO:0000256" key="4">
    <source>
        <dbReference type="ARBA" id="ARBA00022729"/>
    </source>
</evidence>
<evidence type="ECO:0000313" key="5">
    <source>
        <dbReference type="Proteomes" id="UP000035680"/>
    </source>
</evidence>
<reference evidence="5" key="1">
    <citation type="submission" date="2014-07" db="EMBL/GenBank/DDBJ databases">
        <authorList>
            <person name="Martin A.A"/>
            <person name="De Silva N."/>
        </authorList>
    </citation>
    <scope>NUCLEOTIDE SEQUENCE</scope>
</reference>
<dbReference type="InterPro" id="IPR001534">
    <property type="entry name" value="Transthyretin-like"/>
</dbReference>
<dbReference type="Gene3D" id="2.60.40.3330">
    <property type="match status" value="2"/>
</dbReference>
<dbReference type="AlphaFoldDB" id="A0A0K0F772"/>
<dbReference type="InterPro" id="IPR038479">
    <property type="entry name" value="Transthyretin-like_sf"/>
</dbReference>
<dbReference type="WBParaSite" id="SVE_0466800.1">
    <property type="protein sequence ID" value="SVE_0466800.1"/>
    <property type="gene ID" value="SVE_0466800"/>
</dbReference>
<evidence type="ECO:0000313" key="6">
    <source>
        <dbReference type="WBParaSite" id="SVE_0466800.1"/>
    </source>
</evidence>
<dbReference type="Proteomes" id="UP000035680">
    <property type="component" value="Unassembled WGS sequence"/>
</dbReference>
<evidence type="ECO:0000256" key="3">
    <source>
        <dbReference type="ARBA" id="ARBA00022525"/>
    </source>
</evidence>
<keyword evidence="5" id="KW-1185">Reference proteome</keyword>
<dbReference type="Pfam" id="PF01060">
    <property type="entry name" value="TTR-52"/>
    <property type="match status" value="2"/>
</dbReference>
<accession>A0A0K0F772</accession>
<organism evidence="5 6">
    <name type="scientific">Strongyloides venezuelensis</name>
    <name type="common">Threadworm</name>
    <dbReference type="NCBI Taxonomy" id="75913"/>
    <lineage>
        <taxon>Eukaryota</taxon>
        <taxon>Metazoa</taxon>
        <taxon>Ecdysozoa</taxon>
        <taxon>Nematoda</taxon>
        <taxon>Chromadorea</taxon>
        <taxon>Rhabditida</taxon>
        <taxon>Tylenchina</taxon>
        <taxon>Panagrolaimomorpha</taxon>
        <taxon>Strongyloidoidea</taxon>
        <taxon>Strongyloididae</taxon>
        <taxon>Strongyloides</taxon>
    </lineage>
</organism>
<reference evidence="6" key="2">
    <citation type="submission" date="2015-08" db="UniProtKB">
        <authorList>
            <consortium name="WormBaseParasite"/>
        </authorList>
    </citation>
    <scope>IDENTIFICATION</scope>
</reference>
<comment type="similarity">
    <text evidence="2">Belongs to the nematode transthyretin-like family.</text>
</comment>
<protein>
    <submittedName>
        <fullName evidence="6">Transthyretin-like family-containing protein</fullName>
    </submittedName>
</protein>
<name>A0A0K0F772_STRVS</name>
<evidence type="ECO:0000256" key="2">
    <source>
        <dbReference type="ARBA" id="ARBA00010112"/>
    </source>
</evidence>
<dbReference type="GO" id="GO:0005576">
    <property type="term" value="C:extracellular region"/>
    <property type="evidence" value="ECO:0007669"/>
    <property type="project" value="UniProtKB-SubCell"/>
</dbReference>
<dbReference type="PANTHER" id="PTHR21700:SF3">
    <property type="entry name" value="TRANSTHYRETIN-LIKE PROTEIN 5"/>
    <property type="match status" value="1"/>
</dbReference>
<dbReference type="PANTHER" id="PTHR21700">
    <property type="entry name" value="TRANSTHYRETIN-LIKE FAMILY PROTEIN-RELATED"/>
    <property type="match status" value="1"/>
</dbReference>
<comment type="subcellular location">
    <subcellularLocation>
        <location evidence="1">Secreted</location>
    </subcellularLocation>
</comment>
<keyword evidence="3" id="KW-0964">Secreted</keyword>
<proteinExistence type="inferred from homology"/>
<evidence type="ECO:0000256" key="1">
    <source>
        <dbReference type="ARBA" id="ARBA00004613"/>
    </source>
</evidence>
<dbReference type="GO" id="GO:0009986">
    <property type="term" value="C:cell surface"/>
    <property type="evidence" value="ECO:0007669"/>
    <property type="project" value="InterPro"/>
</dbReference>
<keyword evidence="4" id="KW-0732">Signal</keyword>
<sequence length="223" mass="26358">MLQNVEVRGKILCNRKPVSQLKIELYEEDIFSNTFMDKTHTNESGYFMLTGNDNEYSRIDPYIIFTYTCPIYNKPSTHDTKIFYVQHSLILLFLLSNTLIHSFFGTRQGIEVTGRFLCDGKPLIGVPIQLMEEDVLSNDILARGKTDRNGIFSLYGFDYEFSLIDPFIAFKVECPKDKHLFKNKRINMYVPIRAFKYFRRHYEFFFDFGKYEVNNITNQDTYI</sequence>